<dbReference type="RefSeq" id="WP_057789630.1">
    <property type="nucleotide sequence ID" value="NZ_CAXIBE010000003.1"/>
</dbReference>
<protein>
    <submittedName>
        <fullName evidence="2">Uncharacterized protein</fullName>
    </submittedName>
</protein>
<evidence type="ECO:0000313" key="1">
    <source>
        <dbReference type="EMBL" id="AMJ75563.1"/>
    </source>
</evidence>
<name>A0AAW7Z3Y5_9ALTE</name>
<sequence length="377" mass="43040">MYKLVSFLLLNMLLVGSALGDQRISFPVSIFKDSLPNPSSLYINFPYELVDKSYDQFRQGDLSQEDLIFLKTMDALRGNDAKSLFSLIKLESGLSNKEEIKSYILKFNNLYSGFSDLQIIAKITLYQRVLYVWSVNVRGRTIATSHIFEKINGTLKYKQLESASPLELVVKQAAVNSYYMPKKYPSLSNYKSQYEVELLNDESPSGAYMQFSGNLLTMSRNDEEYFKENNDSLLIFPFYQNMLSYIKTNSLNSFIDNLSPKSQKRIGGYPSPSESKEVSEYLKNLLLPIDLVFVLDADPFYLVFGTNDSRLLAEAAEKGNDSDILSRVNFSYAYLYKGKNGFEFVNVRYVNQFDMVLRKGNFIADSVLAPILSSNQK</sequence>
<gene>
    <name evidence="1" type="ORF">AVL57_17295</name>
    <name evidence="2" type="ORF">Q4527_14530</name>
</gene>
<proteinExistence type="predicted"/>
<dbReference type="AlphaFoldDB" id="A0AAW7Z3Y5"/>
<evidence type="ECO:0000313" key="3">
    <source>
        <dbReference type="Proteomes" id="UP000056750"/>
    </source>
</evidence>
<evidence type="ECO:0000313" key="2">
    <source>
        <dbReference type="EMBL" id="MDO6578617.1"/>
    </source>
</evidence>
<evidence type="ECO:0000313" key="4">
    <source>
        <dbReference type="Proteomes" id="UP001170717"/>
    </source>
</evidence>
<dbReference type="Proteomes" id="UP000056750">
    <property type="component" value="Chromosome"/>
</dbReference>
<reference evidence="1 3" key="1">
    <citation type="submission" date="2015-12" db="EMBL/GenBank/DDBJ databases">
        <title>Intraspecies pangenome expansion in the marine bacterium Alteromonas.</title>
        <authorList>
            <person name="Lopez-Perez M."/>
            <person name="Rodriguez-Valera F."/>
        </authorList>
    </citation>
    <scope>NUCLEOTIDE SEQUENCE [LARGE SCALE GENOMIC DNA]</scope>
    <source>
        <strain evidence="1 3">LMG 21861</strain>
    </source>
</reference>
<keyword evidence="3" id="KW-1185">Reference proteome</keyword>
<reference evidence="2" key="2">
    <citation type="submission" date="2023-07" db="EMBL/GenBank/DDBJ databases">
        <title>Genome content predicts the carbon catabolic preferences of heterotrophic bacteria.</title>
        <authorList>
            <person name="Gralka M."/>
        </authorList>
    </citation>
    <scope>NUCLEOTIDE SEQUENCE</scope>
    <source>
        <strain evidence="2">F2M12</strain>
    </source>
</reference>
<dbReference type="Proteomes" id="UP001170717">
    <property type="component" value="Unassembled WGS sequence"/>
</dbReference>
<accession>A0AAW7Z3Y5</accession>
<dbReference type="EMBL" id="JAUOQI010000010">
    <property type="protein sequence ID" value="MDO6578617.1"/>
    <property type="molecule type" value="Genomic_DNA"/>
</dbReference>
<organism evidence="2 4">
    <name type="scientific">Alteromonas stellipolaris</name>
    <dbReference type="NCBI Taxonomy" id="233316"/>
    <lineage>
        <taxon>Bacteria</taxon>
        <taxon>Pseudomonadati</taxon>
        <taxon>Pseudomonadota</taxon>
        <taxon>Gammaproteobacteria</taxon>
        <taxon>Alteromonadales</taxon>
        <taxon>Alteromonadaceae</taxon>
        <taxon>Alteromonas/Salinimonas group</taxon>
        <taxon>Alteromonas</taxon>
    </lineage>
</organism>
<dbReference type="EMBL" id="CP013926">
    <property type="protein sequence ID" value="AMJ75563.1"/>
    <property type="molecule type" value="Genomic_DNA"/>
</dbReference>
<dbReference type="KEGG" id="asq:AVL57_17295"/>